<keyword evidence="12" id="KW-0460">Magnesium</keyword>
<evidence type="ECO:0000256" key="8">
    <source>
        <dbReference type="ARBA" id="ARBA00022516"/>
    </source>
</evidence>
<dbReference type="AlphaFoldDB" id="A0AAV7DVD7"/>
<evidence type="ECO:0000256" key="16">
    <source>
        <dbReference type="ARBA" id="ARBA00023209"/>
    </source>
</evidence>
<evidence type="ECO:0000256" key="2">
    <source>
        <dbReference type="ARBA" id="ARBA00004443"/>
    </source>
</evidence>
<name>A0AAV7DVD7_ARIFI</name>
<evidence type="ECO:0000256" key="7">
    <source>
        <dbReference type="ARBA" id="ARBA00018337"/>
    </source>
</evidence>
<dbReference type="EMBL" id="JAINDJ010000008">
    <property type="protein sequence ID" value="KAG9438933.1"/>
    <property type="molecule type" value="Genomic_DNA"/>
</dbReference>
<evidence type="ECO:0000256" key="1">
    <source>
        <dbReference type="ARBA" id="ARBA00001946"/>
    </source>
</evidence>
<keyword evidence="8" id="KW-0444">Lipid biosynthesis</keyword>
<organism evidence="19 20">
    <name type="scientific">Aristolochia fimbriata</name>
    <name type="common">White veined hardy Dutchman's pipe vine</name>
    <dbReference type="NCBI Taxonomy" id="158543"/>
    <lineage>
        <taxon>Eukaryota</taxon>
        <taxon>Viridiplantae</taxon>
        <taxon>Streptophyta</taxon>
        <taxon>Embryophyta</taxon>
        <taxon>Tracheophyta</taxon>
        <taxon>Spermatophyta</taxon>
        <taxon>Magnoliopsida</taxon>
        <taxon>Magnoliidae</taxon>
        <taxon>Piperales</taxon>
        <taxon>Aristolochiaceae</taxon>
        <taxon>Aristolochia</taxon>
    </lineage>
</organism>
<evidence type="ECO:0000256" key="17">
    <source>
        <dbReference type="ARBA" id="ARBA00023264"/>
    </source>
</evidence>
<keyword evidence="13" id="KW-0443">Lipid metabolism</keyword>
<protein>
    <recommendedName>
        <fullName evidence="7">Phosphatidate cytidylyltransferase, mitochondrial</fullName>
        <ecNumber evidence="6">2.7.7.41</ecNumber>
    </recommendedName>
    <alternativeName>
        <fullName evidence="18">CDP-diacylglycerol synthase</fullName>
    </alternativeName>
</protein>
<evidence type="ECO:0000256" key="18">
    <source>
        <dbReference type="ARBA" id="ARBA00029893"/>
    </source>
</evidence>
<evidence type="ECO:0000313" key="20">
    <source>
        <dbReference type="Proteomes" id="UP000825729"/>
    </source>
</evidence>
<dbReference type="GO" id="GO:0005743">
    <property type="term" value="C:mitochondrial inner membrane"/>
    <property type="evidence" value="ECO:0007669"/>
    <property type="project" value="UniProtKB-SubCell"/>
</dbReference>
<dbReference type="InterPro" id="IPR015222">
    <property type="entry name" value="Tam41"/>
</dbReference>
<evidence type="ECO:0000256" key="4">
    <source>
        <dbReference type="ARBA" id="ARBA00005189"/>
    </source>
</evidence>
<evidence type="ECO:0000256" key="3">
    <source>
        <dbReference type="ARBA" id="ARBA00005119"/>
    </source>
</evidence>
<keyword evidence="17" id="KW-1208">Phospholipid metabolism</keyword>
<evidence type="ECO:0000256" key="15">
    <source>
        <dbReference type="ARBA" id="ARBA00023136"/>
    </source>
</evidence>
<dbReference type="PANTHER" id="PTHR13619:SF0">
    <property type="entry name" value="PHOSPHATIDATE CYTIDYLYLTRANSFERASE, MITOCHONDRIAL"/>
    <property type="match status" value="1"/>
</dbReference>
<dbReference type="GO" id="GO:0004605">
    <property type="term" value="F:phosphatidate cytidylyltransferase activity"/>
    <property type="evidence" value="ECO:0007669"/>
    <property type="project" value="UniProtKB-EC"/>
</dbReference>
<dbReference type="Pfam" id="PF09139">
    <property type="entry name" value="Tam41_Mmp37"/>
    <property type="match status" value="1"/>
</dbReference>
<comment type="caution">
    <text evidence="19">The sequence shown here is derived from an EMBL/GenBank/DDBJ whole genome shotgun (WGS) entry which is preliminary data.</text>
</comment>
<dbReference type="EC" id="2.7.7.41" evidence="6"/>
<keyword evidence="10" id="KW-0548">Nucleotidyltransferase</keyword>
<accession>A0AAV7DVD7</accession>
<comment type="pathway">
    <text evidence="3">Phospholipid metabolism; CDP-diacylglycerol biosynthesis; CDP-diacylglycerol from sn-glycerol 3-phosphate: step 3/3.</text>
</comment>
<evidence type="ECO:0000256" key="6">
    <source>
        <dbReference type="ARBA" id="ARBA00012487"/>
    </source>
</evidence>
<proteinExistence type="inferred from homology"/>
<evidence type="ECO:0000256" key="11">
    <source>
        <dbReference type="ARBA" id="ARBA00022792"/>
    </source>
</evidence>
<gene>
    <name evidence="19" type="ORF">H6P81_019098</name>
</gene>
<keyword evidence="11" id="KW-0999">Mitochondrion inner membrane</keyword>
<evidence type="ECO:0000313" key="19">
    <source>
        <dbReference type="EMBL" id="KAG9438933.1"/>
    </source>
</evidence>
<evidence type="ECO:0000256" key="12">
    <source>
        <dbReference type="ARBA" id="ARBA00022842"/>
    </source>
</evidence>
<keyword evidence="20" id="KW-1185">Reference proteome</keyword>
<keyword evidence="9" id="KW-0808">Transferase</keyword>
<keyword evidence="15" id="KW-0472">Membrane</keyword>
<evidence type="ECO:0000256" key="13">
    <source>
        <dbReference type="ARBA" id="ARBA00023098"/>
    </source>
</evidence>
<dbReference type="GO" id="GO:0032049">
    <property type="term" value="P:cardiolipin biosynthetic process"/>
    <property type="evidence" value="ECO:0007669"/>
    <property type="project" value="InterPro"/>
</dbReference>
<evidence type="ECO:0000256" key="10">
    <source>
        <dbReference type="ARBA" id="ARBA00022695"/>
    </source>
</evidence>
<dbReference type="PANTHER" id="PTHR13619">
    <property type="entry name" value="PHOSPHATIDATE CYTIDYLYLTRANSFERASE, MITOCHONDRIAL"/>
    <property type="match status" value="1"/>
</dbReference>
<evidence type="ECO:0000256" key="14">
    <source>
        <dbReference type="ARBA" id="ARBA00023128"/>
    </source>
</evidence>
<keyword evidence="16" id="KW-0594">Phospholipid biosynthesis</keyword>
<sequence length="337" mass="38268">MEDRMREELVAPLQHLPPVDFCCAYGSALLPNRQKKTTIMVDYILGVSDPLQWHSENLEKNRQHYASWMAYLGPKVVTQVADKIGVGVHFNPFVDLGEKGMIKYGVVRMHDLVQDILNWERLYVCGRLQKPVCFLLDNSDIEKLNSLNLRAAISAALLLLPPKFTEEDLYAKVCSLSYNGDLRMFFAEDKNKVRKIVEGHFDSFRSMYRPFMDEYSTKGLLKLSSTADRRAVISQDSGLSSTVLLISCLPKRIRIKMGMDTRPESETQLKSKECGKLINQVVVKERRDAAKCLEKVLKRIVMESSARQAVSGLLAVGGLNAVRYLASKMEKAWKSRE</sequence>
<evidence type="ECO:0000256" key="5">
    <source>
        <dbReference type="ARBA" id="ARBA00005458"/>
    </source>
</evidence>
<dbReference type="PIRSF" id="PIRSF028840">
    <property type="entry name" value="Mmp37"/>
    <property type="match status" value="1"/>
</dbReference>
<keyword evidence="14" id="KW-0496">Mitochondrion</keyword>
<comment type="cofactor">
    <cofactor evidence="1">
        <name>Mg(2+)</name>
        <dbReference type="ChEBI" id="CHEBI:18420"/>
    </cofactor>
</comment>
<comment type="pathway">
    <text evidence="4">Lipid metabolism.</text>
</comment>
<reference evidence="19 20" key="1">
    <citation type="submission" date="2021-07" db="EMBL/GenBank/DDBJ databases">
        <title>The Aristolochia fimbriata genome: insights into angiosperm evolution, floral development and chemical biosynthesis.</title>
        <authorList>
            <person name="Jiao Y."/>
        </authorList>
    </citation>
    <scope>NUCLEOTIDE SEQUENCE [LARGE SCALE GENOMIC DNA]</scope>
    <source>
        <strain evidence="19">IBCAS-2021</strain>
        <tissue evidence="19">Leaf</tissue>
    </source>
</reference>
<dbReference type="GO" id="GO:0016024">
    <property type="term" value="P:CDP-diacylglycerol biosynthetic process"/>
    <property type="evidence" value="ECO:0007669"/>
    <property type="project" value="TreeGrafter"/>
</dbReference>
<dbReference type="Proteomes" id="UP000825729">
    <property type="component" value="Unassembled WGS sequence"/>
</dbReference>
<comment type="similarity">
    <text evidence="5">Belongs to the TAM41 family.</text>
</comment>
<evidence type="ECO:0000256" key="9">
    <source>
        <dbReference type="ARBA" id="ARBA00022679"/>
    </source>
</evidence>
<comment type="subcellular location">
    <subcellularLocation>
        <location evidence="2">Mitochondrion inner membrane</location>
        <topology evidence="2">Peripheral membrane protein</topology>
        <orientation evidence="2">Matrix side</orientation>
    </subcellularLocation>
</comment>